<keyword evidence="2" id="KW-1185">Reference proteome</keyword>
<sequence>MTDKLGFGKAQAKPNVSKRAAVRTEAVKRYDKMKAEGIPDFEVYIRIQGKKAWYPVGSIAVKRSDQINRAIFDSQDNLLQGAFRLFPILRKHQTQLEYGYRLKEFQDEPIQLAVPPKAKATLQGTLTQVKERFASLLKRG</sequence>
<proteinExistence type="predicted"/>
<evidence type="ECO:0000313" key="1">
    <source>
        <dbReference type="EMBL" id="MEP1062321.1"/>
    </source>
</evidence>
<evidence type="ECO:0000313" key="2">
    <source>
        <dbReference type="Proteomes" id="UP001476950"/>
    </source>
</evidence>
<gene>
    <name evidence="1" type="ORF">NDI38_28515</name>
</gene>
<name>A0ABV0KSU0_9CYAN</name>
<comment type="caution">
    <text evidence="1">The sequence shown here is derived from an EMBL/GenBank/DDBJ whole genome shotgun (WGS) entry which is preliminary data.</text>
</comment>
<dbReference type="EMBL" id="JAMPLM010000061">
    <property type="protein sequence ID" value="MEP1062321.1"/>
    <property type="molecule type" value="Genomic_DNA"/>
</dbReference>
<organism evidence="1 2">
    <name type="scientific">Stenomitos frigidus AS-A4</name>
    <dbReference type="NCBI Taxonomy" id="2933935"/>
    <lineage>
        <taxon>Bacteria</taxon>
        <taxon>Bacillati</taxon>
        <taxon>Cyanobacteriota</taxon>
        <taxon>Cyanophyceae</taxon>
        <taxon>Leptolyngbyales</taxon>
        <taxon>Leptolyngbyaceae</taxon>
        <taxon>Stenomitos</taxon>
    </lineage>
</organism>
<dbReference type="Pfam" id="PF20133">
    <property type="entry name" value="HHL1-like"/>
    <property type="match status" value="1"/>
</dbReference>
<reference evidence="1 2" key="1">
    <citation type="submission" date="2022-04" db="EMBL/GenBank/DDBJ databases">
        <title>Positive selection, recombination, and allopatry shape intraspecific diversity of widespread and dominant cyanobacteria.</title>
        <authorList>
            <person name="Wei J."/>
            <person name="Shu W."/>
            <person name="Hu C."/>
        </authorList>
    </citation>
    <scope>NUCLEOTIDE SEQUENCE [LARGE SCALE GENOMIC DNA]</scope>
    <source>
        <strain evidence="1 2">AS-A4</strain>
    </source>
</reference>
<dbReference type="RefSeq" id="WP_190446837.1">
    <property type="nucleotide sequence ID" value="NZ_JAMPLM010000061.1"/>
</dbReference>
<dbReference type="Proteomes" id="UP001476950">
    <property type="component" value="Unassembled WGS sequence"/>
</dbReference>
<accession>A0ABV0KSU0</accession>
<dbReference type="InterPro" id="IPR045388">
    <property type="entry name" value="HHL1-like"/>
</dbReference>
<protein>
    <submittedName>
        <fullName evidence="1">DUF6523 family protein</fullName>
    </submittedName>
</protein>